<keyword evidence="3" id="KW-1185">Reference proteome</keyword>
<evidence type="ECO:0000313" key="2">
    <source>
        <dbReference type="EMBL" id="KAJ6835685.1"/>
    </source>
</evidence>
<dbReference type="Proteomes" id="UP001140949">
    <property type="component" value="Unassembled WGS sequence"/>
</dbReference>
<feature type="transmembrane region" description="Helical" evidence="1">
    <location>
        <begin position="87"/>
        <end position="107"/>
    </location>
</feature>
<protein>
    <submittedName>
        <fullName evidence="2">Pollen-specific leucine-rich repeat extensin-like protein 3</fullName>
    </submittedName>
</protein>
<dbReference type="EMBL" id="JANAVB010013200">
    <property type="protein sequence ID" value="KAJ6835685.1"/>
    <property type="molecule type" value="Genomic_DNA"/>
</dbReference>
<keyword evidence="1" id="KW-0472">Membrane</keyword>
<proteinExistence type="predicted"/>
<keyword evidence="1" id="KW-0812">Transmembrane</keyword>
<reference evidence="2" key="1">
    <citation type="journal article" date="2023" name="GigaByte">
        <title>Genome assembly of the bearded iris, Iris pallida Lam.</title>
        <authorList>
            <person name="Bruccoleri R.E."/>
            <person name="Oakeley E.J."/>
            <person name="Faust A.M.E."/>
            <person name="Altorfer M."/>
            <person name="Dessus-Babus S."/>
            <person name="Burckhardt D."/>
            <person name="Oertli M."/>
            <person name="Naumann U."/>
            <person name="Petersen F."/>
            <person name="Wong J."/>
        </authorList>
    </citation>
    <scope>NUCLEOTIDE SEQUENCE</scope>
    <source>
        <strain evidence="2">GSM-AAB239-AS_SAM_17_03QT</strain>
    </source>
</reference>
<evidence type="ECO:0000313" key="3">
    <source>
        <dbReference type="Proteomes" id="UP001140949"/>
    </source>
</evidence>
<evidence type="ECO:0000256" key="1">
    <source>
        <dbReference type="SAM" id="Phobius"/>
    </source>
</evidence>
<sequence>MEVVVGLVEGDRVAGIGKTTGDGWSRAPWVLTVVTGVVVIPVVGLGFRRGKFLARSRGSWEEAVAAATADVVGDFGSRSGRGGVGGLLVADGGGVGCMIFVIVSGLWTRRG</sequence>
<name>A0AAX6H5F3_IRIPA</name>
<feature type="transmembrane region" description="Helical" evidence="1">
    <location>
        <begin position="27"/>
        <end position="47"/>
    </location>
</feature>
<keyword evidence="1" id="KW-1133">Transmembrane helix</keyword>
<reference evidence="2" key="2">
    <citation type="submission" date="2023-04" db="EMBL/GenBank/DDBJ databases">
        <authorList>
            <person name="Bruccoleri R.E."/>
            <person name="Oakeley E.J."/>
            <person name="Faust A.-M."/>
            <person name="Dessus-Babus S."/>
            <person name="Altorfer M."/>
            <person name="Burckhardt D."/>
            <person name="Oertli M."/>
            <person name="Naumann U."/>
            <person name="Petersen F."/>
            <person name="Wong J."/>
        </authorList>
    </citation>
    <scope>NUCLEOTIDE SEQUENCE</scope>
    <source>
        <strain evidence="2">GSM-AAB239-AS_SAM_17_03QT</strain>
        <tissue evidence="2">Leaf</tissue>
    </source>
</reference>
<dbReference type="AlphaFoldDB" id="A0AAX6H5F3"/>
<accession>A0AAX6H5F3</accession>
<organism evidence="2 3">
    <name type="scientific">Iris pallida</name>
    <name type="common">Sweet iris</name>
    <dbReference type="NCBI Taxonomy" id="29817"/>
    <lineage>
        <taxon>Eukaryota</taxon>
        <taxon>Viridiplantae</taxon>
        <taxon>Streptophyta</taxon>
        <taxon>Embryophyta</taxon>
        <taxon>Tracheophyta</taxon>
        <taxon>Spermatophyta</taxon>
        <taxon>Magnoliopsida</taxon>
        <taxon>Liliopsida</taxon>
        <taxon>Asparagales</taxon>
        <taxon>Iridaceae</taxon>
        <taxon>Iridoideae</taxon>
        <taxon>Irideae</taxon>
        <taxon>Iris</taxon>
    </lineage>
</organism>
<comment type="caution">
    <text evidence="2">The sequence shown here is derived from an EMBL/GenBank/DDBJ whole genome shotgun (WGS) entry which is preliminary data.</text>
</comment>
<gene>
    <name evidence="2" type="ORF">M6B38_330625</name>
</gene>